<name>A0A210QQ32_MIZYE</name>
<keyword evidence="1" id="KW-0732">Signal</keyword>
<sequence length="139" mass="15359">MVGIYTSLSLALVVALVYCSSNNEATPLGGIGVGGHLPQEAKIGVLKPCDDVEYEFSHVCPHIYWIPGGDIDPRSEIIVGVHLSMPFEIGEGSYLMTVKVEGQPIFEDRLDFTCEFILKAKDYINFPYRCPLAVNSMWC</sequence>
<dbReference type="OrthoDB" id="10425238at2759"/>
<evidence type="ECO:0008006" key="4">
    <source>
        <dbReference type="Google" id="ProtNLM"/>
    </source>
</evidence>
<comment type="caution">
    <text evidence="2">The sequence shown here is derived from an EMBL/GenBank/DDBJ whole genome shotgun (WGS) entry which is preliminary data.</text>
</comment>
<evidence type="ECO:0000313" key="3">
    <source>
        <dbReference type="Proteomes" id="UP000242188"/>
    </source>
</evidence>
<gene>
    <name evidence="2" type="ORF">KP79_PYT13820</name>
</gene>
<protein>
    <recommendedName>
        <fullName evidence="4">MD-2-related lipid-recognition domain-containing protein</fullName>
    </recommendedName>
</protein>
<dbReference type="AlphaFoldDB" id="A0A210QQ32"/>
<keyword evidence="3" id="KW-1185">Reference proteome</keyword>
<evidence type="ECO:0000313" key="2">
    <source>
        <dbReference type="EMBL" id="OWF50860.1"/>
    </source>
</evidence>
<dbReference type="Proteomes" id="UP000242188">
    <property type="component" value="Unassembled WGS sequence"/>
</dbReference>
<feature type="chain" id="PRO_5012487872" description="MD-2-related lipid-recognition domain-containing protein" evidence="1">
    <location>
        <begin position="20"/>
        <end position="139"/>
    </location>
</feature>
<dbReference type="EMBL" id="NEDP02002420">
    <property type="protein sequence ID" value="OWF50860.1"/>
    <property type="molecule type" value="Genomic_DNA"/>
</dbReference>
<accession>A0A210QQ32</accession>
<evidence type="ECO:0000256" key="1">
    <source>
        <dbReference type="SAM" id="SignalP"/>
    </source>
</evidence>
<organism evidence="2 3">
    <name type="scientific">Mizuhopecten yessoensis</name>
    <name type="common">Japanese scallop</name>
    <name type="synonym">Patinopecten yessoensis</name>
    <dbReference type="NCBI Taxonomy" id="6573"/>
    <lineage>
        <taxon>Eukaryota</taxon>
        <taxon>Metazoa</taxon>
        <taxon>Spiralia</taxon>
        <taxon>Lophotrochozoa</taxon>
        <taxon>Mollusca</taxon>
        <taxon>Bivalvia</taxon>
        <taxon>Autobranchia</taxon>
        <taxon>Pteriomorphia</taxon>
        <taxon>Pectinida</taxon>
        <taxon>Pectinoidea</taxon>
        <taxon>Pectinidae</taxon>
        <taxon>Mizuhopecten</taxon>
    </lineage>
</organism>
<proteinExistence type="predicted"/>
<reference evidence="2 3" key="1">
    <citation type="journal article" date="2017" name="Nat. Ecol. Evol.">
        <title>Scallop genome provides insights into evolution of bilaterian karyotype and development.</title>
        <authorList>
            <person name="Wang S."/>
            <person name="Zhang J."/>
            <person name="Jiao W."/>
            <person name="Li J."/>
            <person name="Xun X."/>
            <person name="Sun Y."/>
            <person name="Guo X."/>
            <person name="Huan P."/>
            <person name="Dong B."/>
            <person name="Zhang L."/>
            <person name="Hu X."/>
            <person name="Sun X."/>
            <person name="Wang J."/>
            <person name="Zhao C."/>
            <person name="Wang Y."/>
            <person name="Wang D."/>
            <person name="Huang X."/>
            <person name="Wang R."/>
            <person name="Lv J."/>
            <person name="Li Y."/>
            <person name="Zhang Z."/>
            <person name="Liu B."/>
            <person name="Lu W."/>
            <person name="Hui Y."/>
            <person name="Liang J."/>
            <person name="Zhou Z."/>
            <person name="Hou R."/>
            <person name="Li X."/>
            <person name="Liu Y."/>
            <person name="Li H."/>
            <person name="Ning X."/>
            <person name="Lin Y."/>
            <person name="Zhao L."/>
            <person name="Xing Q."/>
            <person name="Dou J."/>
            <person name="Li Y."/>
            <person name="Mao J."/>
            <person name="Guo H."/>
            <person name="Dou H."/>
            <person name="Li T."/>
            <person name="Mu C."/>
            <person name="Jiang W."/>
            <person name="Fu Q."/>
            <person name="Fu X."/>
            <person name="Miao Y."/>
            <person name="Liu J."/>
            <person name="Yu Q."/>
            <person name="Li R."/>
            <person name="Liao H."/>
            <person name="Li X."/>
            <person name="Kong Y."/>
            <person name="Jiang Z."/>
            <person name="Chourrout D."/>
            <person name="Li R."/>
            <person name="Bao Z."/>
        </authorList>
    </citation>
    <scope>NUCLEOTIDE SEQUENCE [LARGE SCALE GENOMIC DNA]</scope>
    <source>
        <strain evidence="2 3">PY_sf001</strain>
    </source>
</reference>
<feature type="signal peptide" evidence="1">
    <location>
        <begin position="1"/>
        <end position="19"/>
    </location>
</feature>